<dbReference type="Pfam" id="PF00335">
    <property type="entry name" value="Tetraspanin"/>
    <property type="match status" value="1"/>
</dbReference>
<evidence type="ECO:0000256" key="1">
    <source>
        <dbReference type="ARBA" id="ARBA00004141"/>
    </source>
</evidence>
<evidence type="ECO:0000256" key="3">
    <source>
        <dbReference type="ARBA" id="ARBA00022692"/>
    </source>
</evidence>
<dbReference type="PANTHER" id="PTHR19282">
    <property type="entry name" value="TETRASPANIN"/>
    <property type="match status" value="1"/>
</dbReference>
<evidence type="ECO:0000256" key="7">
    <source>
        <dbReference type="RuleBase" id="RU361218"/>
    </source>
</evidence>
<organism evidence="8 9">
    <name type="scientific">Acanthosepion pharaonis</name>
    <name type="common">Pharaoh cuttlefish</name>
    <name type="synonym">Sepia pharaonis</name>
    <dbReference type="NCBI Taxonomy" id="158019"/>
    <lineage>
        <taxon>Eukaryota</taxon>
        <taxon>Metazoa</taxon>
        <taxon>Spiralia</taxon>
        <taxon>Lophotrochozoa</taxon>
        <taxon>Mollusca</taxon>
        <taxon>Cephalopoda</taxon>
        <taxon>Coleoidea</taxon>
        <taxon>Decapodiformes</taxon>
        <taxon>Sepiida</taxon>
        <taxon>Sepiina</taxon>
        <taxon>Sepiidae</taxon>
        <taxon>Acanthosepion</taxon>
    </lineage>
</organism>
<name>A0A812ECC4_ACAPH</name>
<comment type="similarity">
    <text evidence="2 7">Belongs to the tetraspanin (TM4SF) family.</text>
</comment>
<sequence length="267" mass="30631">MLLSDSLTLTGKIDSIDVPVIQILYLCLFIWRIFLFTFFIFNFIVTCLGGGQLVVGVWLQNLWTPYGSLLPTYSLFSPTTLIIIMGAIITVVGFFGAFGSLMENKCMLIVYFIFVFLMLLLEIIITVLGCTQKEIVQETVTQQMVISIRESYDPTEVDDEQGLVKIWDQLQVEMKCCGVNSYSDWYNIYAWPNKQRVPDSCCQNYKPGCGQLEPLYWHKQGCLAEVGYWFMKKLHVLGVIALTLAVTQILFMVGAMYLMCRLRRLYQ</sequence>
<keyword evidence="9" id="KW-1185">Reference proteome</keyword>
<dbReference type="InterPro" id="IPR000301">
    <property type="entry name" value="Tetraspanin_animals"/>
</dbReference>
<reference evidence="8" key="1">
    <citation type="submission" date="2021-01" db="EMBL/GenBank/DDBJ databases">
        <authorList>
            <person name="Li R."/>
            <person name="Bekaert M."/>
        </authorList>
    </citation>
    <scope>NUCLEOTIDE SEQUENCE</scope>
    <source>
        <strain evidence="8">Farmed</strain>
    </source>
</reference>
<feature type="transmembrane region" description="Helical" evidence="7">
    <location>
        <begin position="236"/>
        <end position="260"/>
    </location>
</feature>
<evidence type="ECO:0000256" key="2">
    <source>
        <dbReference type="ARBA" id="ARBA00006840"/>
    </source>
</evidence>
<feature type="disulfide bond" evidence="6">
    <location>
        <begin position="176"/>
        <end position="209"/>
    </location>
</feature>
<gene>
    <name evidence="8" type="ORF">SPHA_70882</name>
</gene>
<dbReference type="Gene3D" id="1.10.1450.10">
    <property type="entry name" value="Tetraspanin"/>
    <property type="match status" value="1"/>
</dbReference>
<dbReference type="PANTHER" id="PTHR19282:SF534">
    <property type="entry name" value="TETRASPANIN FAMILY-RELATED"/>
    <property type="match status" value="1"/>
</dbReference>
<dbReference type="SUPFAM" id="SSF48652">
    <property type="entry name" value="Tetraspanin"/>
    <property type="match status" value="1"/>
</dbReference>
<dbReference type="PIRSF" id="PIRSF002419">
    <property type="entry name" value="Tetraspanin"/>
    <property type="match status" value="1"/>
</dbReference>
<proteinExistence type="inferred from homology"/>
<dbReference type="EMBL" id="CAHIKZ030005192">
    <property type="protein sequence ID" value="CAE1320673.1"/>
    <property type="molecule type" value="Genomic_DNA"/>
</dbReference>
<comment type="caution">
    <text evidence="8">The sequence shown here is derived from an EMBL/GenBank/DDBJ whole genome shotgun (WGS) entry which is preliminary data.</text>
</comment>
<dbReference type="GO" id="GO:0005886">
    <property type="term" value="C:plasma membrane"/>
    <property type="evidence" value="ECO:0007669"/>
    <property type="project" value="TreeGrafter"/>
</dbReference>
<keyword evidence="6" id="KW-1015">Disulfide bond</keyword>
<dbReference type="OrthoDB" id="432835at2759"/>
<dbReference type="Proteomes" id="UP000597762">
    <property type="component" value="Unassembled WGS sequence"/>
</dbReference>
<dbReference type="PRINTS" id="PR00259">
    <property type="entry name" value="TMFOUR"/>
</dbReference>
<feature type="transmembrane region" description="Helical" evidence="7">
    <location>
        <begin position="108"/>
        <end position="128"/>
    </location>
</feature>
<keyword evidence="5 7" id="KW-0472">Membrane</keyword>
<keyword evidence="4 7" id="KW-1133">Transmembrane helix</keyword>
<protein>
    <recommendedName>
        <fullName evidence="7">Tetraspanin</fullName>
    </recommendedName>
</protein>
<keyword evidence="3 7" id="KW-0812">Transmembrane</keyword>
<feature type="transmembrane region" description="Helical" evidence="7">
    <location>
        <begin position="79"/>
        <end position="101"/>
    </location>
</feature>
<dbReference type="InterPro" id="IPR018499">
    <property type="entry name" value="Tetraspanin/Peripherin"/>
</dbReference>
<evidence type="ECO:0000256" key="5">
    <source>
        <dbReference type="ARBA" id="ARBA00023136"/>
    </source>
</evidence>
<evidence type="ECO:0000313" key="8">
    <source>
        <dbReference type="EMBL" id="CAE1320673.1"/>
    </source>
</evidence>
<comment type="subcellular location">
    <subcellularLocation>
        <location evidence="1 7">Membrane</location>
        <topology evidence="1 7">Multi-pass membrane protein</topology>
    </subcellularLocation>
</comment>
<dbReference type="InterPro" id="IPR008952">
    <property type="entry name" value="Tetraspanin_EC2_sf"/>
</dbReference>
<evidence type="ECO:0000256" key="4">
    <source>
        <dbReference type="ARBA" id="ARBA00022989"/>
    </source>
</evidence>
<dbReference type="AlphaFoldDB" id="A0A812ECC4"/>
<feature type="transmembrane region" description="Helical" evidence="7">
    <location>
        <begin position="33"/>
        <end position="59"/>
    </location>
</feature>
<accession>A0A812ECC4</accession>
<evidence type="ECO:0000313" key="9">
    <source>
        <dbReference type="Proteomes" id="UP000597762"/>
    </source>
</evidence>
<evidence type="ECO:0000256" key="6">
    <source>
        <dbReference type="PIRSR" id="PIRSR002419-1"/>
    </source>
</evidence>